<sequence length="267" mass="29905">MQGQYSHDAAYYRCRYPAEYALANHVQHPRNVYLREQDLLPLLDEWLAQAFAPQRVADTVRELHTAQPRQAVQVKPVEDDTAAVIAACDEKLARYRAIAEASGDPATIAGWIAEVNAERAAALARRPAPKVETTKITRLSETDIERLTRTFDRVRDMIRRAEAETKGEVYRQLRLTLTYHPGNNEIRVEASPDPDSCGVLVRVRGGVEPPRVAFVHQTGAHATTIAAADRGSNSPKAWRRRAFGQGPEPPPPRPLHKRRSPRTTLTN</sequence>
<evidence type="ECO:0000256" key="1">
    <source>
        <dbReference type="SAM" id="MobiDB-lite"/>
    </source>
</evidence>
<proteinExistence type="predicted"/>
<organism evidence="2 3">
    <name type="scientific">Phytohabitans rumicis</name>
    <dbReference type="NCBI Taxonomy" id="1076125"/>
    <lineage>
        <taxon>Bacteria</taxon>
        <taxon>Bacillati</taxon>
        <taxon>Actinomycetota</taxon>
        <taxon>Actinomycetes</taxon>
        <taxon>Micromonosporales</taxon>
        <taxon>Micromonosporaceae</taxon>
    </lineage>
</organism>
<evidence type="ECO:0000313" key="2">
    <source>
        <dbReference type="EMBL" id="GFJ93414.1"/>
    </source>
</evidence>
<dbReference type="Proteomes" id="UP000482960">
    <property type="component" value="Unassembled WGS sequence"/>
</dbReference>
<keyword evidence="3" id="KW-1185">Reference proteome</keyword>
<dbReference type="EMBL" id="BLPG01000001">
    <property type="protein sequence ID" value="GFJ93414.1"/>
    <property type="molecule type" value="Genomic_DNA"/>
</dbReference>
<evidence type="ECO:0000313" key="3">
    <source>
        <dbReference type="Proteomes" id="UP000482960"/>
    </source>
</evidence>
<comment type="caution">
    <text evidence="2">The sequence shown here is derived from an EMBL/GenBank/DDBJ whole genome shotgun (WGS) entry which is preliminary data.</text>
</comment>
<accession>A0A6V8LAN4</accession>
<name>A0A6V8LAN4_9ACTN</name>
<gene>
    <name evidence="2" type="ORF">Prum_070560</name>
</gene>
<reference evidence="2 3" key="1">
    <citation type="submission" date="2020-03" db="EMBL/GenBank/DDBJ databases">
        <title>Whole genome shotgun sequence of Phytohabitans rumicis NBRC 108638.</title>
        <authorList>
            <person name="Komaki H."/>
            <person name="Tamura T."/>
        </authorList>
    </citation>
    <scope>NUCLEOTIDE SEQUENCE [LARGE SCALE GENOMIC DNA]</scope>
    <source>
        <strain evidence="2 3">NBRC 108638</strain>
    </source>
</reference>
<dbReference type="AlphaFoldDB" id="A0A6V8LAN4"/>
<protein>
    <submittedName>
        <fullName evidence="2">Uncharacterized protein</fullName>
    </submittedName>
</protein>
<reference evidence="2 3" key="2">
    <citation type="submission" date="2020-03" db="EMBL/GenBank/DDBJ databases">
        <authorList>
            <person name="Ichikawa N."/>
            <person name="Kimura A."/>
            <person name="Kitahashi Y."/>
            <person name="Uohara A."/>
        </authorList>
    </citation>
    <scope>NUCLEOTIDE SEQUENCE [LARGE SCALE GENOMIC DNA]</scope>
    <source>
        <strain evidence="2 3">NBRC 108638</strain>
    </source>
</reference>
<feature type="region of interest" description="Disordered" evidence="1">
    <location>
        <begin position="227"/>
        <end position="267"/>
    </location>
</feature>